<comment type="caution">
    <text evidence="7">The sequence shown here is derived from an EMBL/GenBank/DDBJ whole genome shotgun (WGS) entry which is preliminary data.</text>
</comment>
<evidence type="ECO:0000256" key="1">
    <source>
        <dbReference type="ARBA" id="ARBA00022723"/>
    </source>
</evidence>
<dbReference type="AlphaFoldDB" id="A0AAN6E520"/>
<dbReference type="GO" id="GO:0046872">
    <property type="term" value="F:metal ion binding"/>
    <property type="evidence" value="ECO:0007669"/>
    <property type="project" value="UniProtKB-KW"/>
</dbReference>
<keyword evidence="8" id="KW-1185">Reference proteome</keyword>
<dbReference type="InterPro" id="IPR052360">
    <property type="entry name" value="Transcr_Regulatory_Proteins"/>
</dbReference>
<dbReference type="GO" id="GO:0003677">
    <property type="term" value="F:DNA binding"/>
    <property type="evidence" value="ECO:0007669"/>
    <property type="project" value="UniProtKB-KW"/>
</dbReference>
<reference evidence="7" key="1">
    <citation type="journal article" date="2022" name="bioRxiv">
        <title>Deciphering the potential niche of two novel black yeast fungi from a biological soil crust based on their genomes, phenotypes, and melanin regulation.</title>
        <authorList>
            <consortium name="DOE Joint Genome Institute"/>
            <person name="Carr E.C."/>
            <person name="Barton Q."/>
            <person name="Grambo S."/>
            <person name="Sullivan M."/>
            <person name="Renfro C.M."/>
            <person name="Kuo A."/>
            <person name="Pangilinan J."/>
            <person name="Lipzen A."/>
            <person name="Keymanesh K."/>
            <person name="Savage E."/>
            <person name="Barry K."/>
            <person name="Grigoriev I.V."/>
            <person name="Riekhof W.R."/>
            <person name="Harris S.S."/>
        </authorList>
    </citation>
    <scope>NUCLEOTIDE SEQUENCE</scope>
    <source>
        <strain evidence="7">JF 03-4F</strain>
    </source>
</reference>
<evidence type="ECO:0000313" key="8">
    <source>
        <dbReference type="Proteomes" id="UP001203852"/>
    </source>
</evidence>
<gene>
    <name evidence="7" type="ORF">EDD36DRAFT_459864</name>
</gene>
<dbReference type="Pfam" id="PF11951">
    <property type="entry name" value="Fungal_trans_2"/>
    <property type="match status" value="1"/>
</dbReference>
<dbReference type="PANTHER" id="PTHR36206">
    <property type="entry name" value="ASPERCRYPTIN BIOSYNTHESIS CLUSTER-SPECIFIC TRANSCRIPTION REGULATOR ATNN-RELATED"/>
    <property type="match status" value="1"/>
</dbReference>
<organism evidence="7 8">
    <name type="scientific">Exophiala viscosa</name>
    <dbReference type="NCBI Taxonomy" id="2486360"/>
    <lineage>
        <taxon>Eukaryota</taxon>
        <taxon>Fungi</taxon>
        <taxon>Dikarya</taxon>
        <taxon>Ascomycota</taxon>
        <taxon>Pezizomycotina</taxon>
        <taxon>Eurotiomycetes</taxon>
        <taxon>Chaetothyriomycetidae</taxon>
        <taxon>Chaetothyriales</taxon>
        <taxon>Herpotrichiellaceae</taxon>
        <taxon>Exophiala</taxon>
    </lineage>
</organism>
<dbReference type="Proteomes" id="UP001203852">
    <property type="component" value="Unassembled WGS sequence"/>
</dbReference>
<keyword evidence="1" id="KW-0479">Metal-binding</keyword>
<dbReference type="PANTHER" id="PTHR36206:SF12">
    <property type="entry name" value="ASPERCRYPTIN BIOSYNTHESIS CLUSTER-SPECIFIC TRANSCRIPTION REGULATOR ATNN-RELATED"/>
    <property type="match status" value="1"/>
</dbReference>
<evidence type="ECO:0008006" key="9">
    <source>
        <dbReference type="Google" id="ProtNLM"/>
    </source>
</evidence>
<keyword evidence="6" id="KW-0539">Nucleus</keyword>
<dbReference type="InterPro" id="IPR021858">
    <property type="entry name" value="Fun_TF"/>
</dbReference>
<keyword evidence="5" id="KW-0804">Transcription</keyword>
<evidence type="ECO:0000256" key="6">
    <source>
        <dbReference type="ARBA" id="ARBA00023242"/>
    </source>
</evidence>
<accession>A0AAN6E520</accession>
<keyword evidence="2" id="KW-0862">Zinc</keyword>
<evidence type="ECO:0000256" key="2">
    <source>
        <dbReference type="ARBA" id="ARBA00022833"/>
    </source>
</evidence>
<evidence type="ECO:0000256" key="5">
    <source>
        <dbReference type="ARBA" id="ARBA00023163"/>
    </source>
</evidence>
<evidence type="ECO:0000256" key="4">
    <source>
        <dbReference type="ARBA" id="ARBA00023125"/>
    </source>
</evidence>
<evidence type="ECO:0000256" key="3">
    <source>
        <dbReference type="ARBA" id="ARBA00023015"/>
    </source>
</evidence>
<dbReference type="EMBL" id="MU404350">
    <property type="protein sequence ID" value="KAI1618209.1"/>
    <property type="molecule type" value="Genomic_DNA"/>
</dbReference>
<keyword evidence="3" id="KW-0805">Transcription regulation</keyword>
<keyword evidence="4" id="KW-0238">DNA-binding</keyword>
<sequence length="469" mass="53622">MSEPGSDSFMLRSFQYFRENSIPAFLYVNPSPDACHVFRSLIPQAYFTQPALKHSIIAVANVQESMASLEDGCRLRALALSEYSKTLKLLSDEASQPTSLVMLLACLQCVAFETLQNAPKNATLHFQNGLRVLRQWKRSRRLDKRILHGDDHIIGMYLEPVFAHIETVFVRSAAEDMDAPGDLTYNPPVSPDKFQSLLEARAKMFEIWMYFLSTHTPDSINTQEQLLVLPIWQDWYAKLLLCMRDMPKWPIRQQINARILRLQYDASISALLCQRSRGEMVWDEELDKYQSILTECAEICYTPRAYDPVRDTNDMNFAIIPGILPPLWLIGMTCRDRATRRRALELLRLQHRRCGHIDECSTAVLVETISRLEEEGLPPSATKCSDIPESRRIRALESDLTKAGKLVLTFARAPHYTTRETIEVPYTSTTALPKCKYRLWPIVASMNLIGYQGLVRPHVVSCVCKAYGQ</sequence>
<evidence type="ECO:0000313" key="7">
    <source>
        <dbReference type="EMBL" id="KAI1618209.1"/>
    </source>
</evidence>
<protein>
    <recommendedName>
        <fullName evidence="9">Transcription factor domain-containing protein</fullName>
    </recommendedName>
</protein>
<name>A0AAN6E520_9EURO</name>
<proteinExistence type="predicted"/>